<organism evidence="1 2">
    <name type="scientific">Pandoraea captiosa</name>
    <dbReference type="NCBI Taxonomy" id="2508302"/>
    <lineage>
        <taxon>Bacteria</taxon>
        <taxon>Pseudomonadati</taxon>
        <taxon>Pseudomonadota</taxon>
        <taxon>Betaproteobacteria</taxon>
        <taxon>Burkholderiales</taxon>
        <taxon>Burkholderiaceae</taxon>
        <taxon>Pandoraea</taxon>
    </lineage>
</organism>
<accession>A0A5E5AIZ9</accession>
<dbReference type="EMBL" id="CABPSQ010000013">
    <property type="protein sequence ID" value="VVE73731.1"/>
    <property type="molecule type" value="Genomic_DNA"/>
</dbReference>
<name>A0A5E5AIZ9_9BURK</name>
<reference evidence="1 2" key="1">
    <citation type="submission" date="2019-08" db="EMBL/GenBank/DDBJ databases">
        <authorList>
            <person name="Peeters C."/>
        </authorList>
    </citation>
    <scope>NUCLEOTIDE SEQUENCE [LARGE SCALE GENOMIC DNA]</scope>
    <source>
        <strain evidence="1 2">LMG 31118</strain>
    </source>
</reference>
<protein>
    <submittedName>
        <fullName evidence="1">Uncharacterized protein</fullName>
    </submittedName>
</protein>
<keyword evidence="2" id="KW-1185">Reference proteome</keyword>
<dbReference type="AlphaFoldDB" id="A0A5E5AIZ9"/>
<gene>
    <name evidence="1" type="ORF">PCA31118_04598</name>
</gene>
<sequence>MKSSLAMTSAKTRRAPRGRRTAMSVDGCLLNIGLTRRMTAFAPRTVSTQCDVRSAAVANRAWTRLANSLRVIAATAMIACVSHVNAQTIAFDPSRYAGPTSSIVGAGGGDGARPVTPGVQPGLYVSVLEGAIAVTNSGGSAIFSPGQFGFVPPTTAPPIILPQNPGLAFAPRPSPFLPPPAQNDTVPPPPILVAPPITQLPGGSGGVGNPGSIVPSLPSGPTLPPPIVLQSGPGYTFMNWGSDGLASLGAGTATFDAQSALTKFANGAMPFVVNSAVTVADAGKLDDLGWGRWTAGEVTDHGVPMDLSTRLAGMPFVVGKPTLDANLPVSGTMTYALVGATSAIDMVAGATGTVSGSLSIAFQNAQYNVTPNLTIAMPGRTYVTGAGATTVGPDGARATFSTMTQNVTGGTCSGGACTFSTQGVLTGAAANNAGIVYSLNGSDVRVIGAAGFKR</sequence>
<evidence type="ECO:0000313" key="1">
    <source>
        <dbReference type="EMBL" id="VVE73731.1"/>
    </source>
</evidence>
<evidence type="ECO:0000313" key="2">
    <source>
        <dbReference type="Proteomes" id="UP000414136"/>
    </source>
</evidence>
<proteinExistence type="predicted"/>
<dbReference type="Proteomes" id="UP000414136">
    <property type="component" value="Unassembled WGS sequence"/>
</dbReference>